<feature type="region of interest" description="Disordered" evidence="1">
    <location>
        <begin position="1"/>
        <end position="23"/>
    </location>
</feature>
<evidence type="ECO:0000313" key="2">
    <source>
        <dbReference type="EMBL" id="QSS58162.1"/>
    </source>
</evidence>
<accession>A0A8A1M153</accession>
<sequence length="65" mass="6871">MSAYARDASYSEPGNIQGYEEGRGVNIDEDELADAIEDGTAAGPGLDAFFLADGKPITPLNHVEE</sequence>
<name>A0A8A1M153_AJECA</name>
<gene>
    <name evidence="2" type="ORF">I7I51_07585</name>
</gene>
<dbReference type="Proteomes" id="UP000663671">
    <property type="component" value="Chromosome 2"/>
</dbReference>
<evidence type="ECO:0000313" key="3">
    <source>
        <dbReference type="Proteomes" id="UP000663671"/>
    </source>
</evidence>
<dbReference type="VEuPathDB" id="FungiDB:I7I51_07585"/>
<evidence type="ECO:0000256" key="1">
    <source>
        <dbReference type="SAM" id="MobiDB-lite"/>
    </source>
</evidence>
<dbReference type="AlphaFoldDB" id="A0A8A1M153"/>
<reference evidence="2" key="1">
    <citation type="submission" date="2021-01" db="EMBL/GenBank/DDBJ databases">
        <title>Chromosome-level genome assembly of a human fungal pathogen reveals clustering of transcriptionally co-regulated genes.</title>
        <authorList>
            <person name="Voorhies M."/>
            <person name="Cohen S."/>
            <person name="Shea T.P."/>
            <person name="Petrus S."/>
            <person name="Munoz J.F."/>
            <person name="Poplawski S."/>
            <person name="Goldman W.E."/>
            <person name="Michael T."/>
            <person name="Cuomo C.A."/>
            <person name="Sil A."/>
            <person name="Beyhan S."/>
        </authorList>
    </citation>
    <scope>NUCLEOTIDE SEQUENCE</scope>
    <source>
        <strain evidence="2">WU24</strain>
    </source>
</reference>
<dbReference type="EMBL" id="CP069109">
    <property type="protein sequence ID" value="QSS58162.1"/>
    <property type="molecule type" value="Genomic_DNA"/>
</dbReference>
<organism evidence="2 3">
    <name type="scientific">Ajellomyces capsulatus</name>
    <name type="common">Darling's disease fungus</name>
    <name type="synonym">Histoplasma capsulatum</name>
    <dbReference type="NCBI Taxonomy" id="5037"/>
    <lineage>
        <taxon>Eukaryota</taxon>
        <taxon>Fungi</taxon>
        <taxon>Dikarya</taxon>
        <taxon>Ascomycota</taxon>
        <taxon>Pezizomycotina</taxon>
        <taxon>Eurotiomycetes</taxon>
        <taxon>Eurotiomycetidae</taxon>
        <taxon>Onygenales</taxon>
        <taxon>Ajellomycetaceae</taxon>
        <taxon>Histoplasma</taxon>
    </lineage>
</organism>
<protein>
    <submittedName>
        <fullName evidence="2">Uncharacterized protein</fullName>
    </submittedName>
</protein>
<proteinExistence type="predicted"/>